<dbReference type="InterPro" id="IPR058522">
    <property type="entry name" value="DUF8209"/>
</dbReference>
<protein>
    <recommendedName>
        <fullName evidence="4">Phage membrane protein</fullName>
    </recommendedName>
</protein>
<feature type="transmembrane region" description="Helical" evidence="1">
    <location>
        <begin position="114"/>
        <end position="136"/>
    </location>
</feature>
<name>A0A7T6VMW8_9BURK</name>
<gene>
    <name evidence="2" type="ORF">JFN94_16380</name>
</gene>
<evidence type="ECO:0000313" key="3">
    <source>
        <dbReference type="Proteomes" id="UP000596205"/>
    </source>
</evidence>
<evidence type="ECO:0008006" key="4">
    <source>
        <dbReference type="Google" id="ProtNLM"/>
    </source>
</evidence>
<keyword evidence="1" id="KW-1133">Transmembrane helix</keyword>
<dbReference type="Proteomes" id="UP000596205">
    <property type="component" value="Chromosome 2"/>
</dbReference>
<dbReference type="NCBIfam" id="NF045926">
    <property type="entry name" value="STM2901_fam"/>
    <property type="match status" value="1"/>
</dbReference>
<keyword evidence="1" id="KW-0812">Transmembrane</keyword>
<organism evidence="2 3">
    <name type="scientific">Burkholderia anthina</name>
    <dbReference type="NCBI Taxonomy" id="179879"/>
    <lineage>
        <taxon>Bacteria</taxon>
        <taxon>Pseudomonadati</taxon>
        <taxon>Pseudomonadota</taxon>
        <taxon>Betaproteobacteria</taxon>
        <taxon>Burkholderiales</taxon>
        <taxon>Burkholderiaceae</taxon>
        <taxon>Burkholderia</taxon>
        <taxon>Burkholderia cepacia complex</taxon>
    </lineage>
</organism>
<accession>A0A7T6VMW8</accession>
<reference evidence="2 3" key="1">
    <citation type="submission" date="2020-12" db="EMBL/GenBank/DDBJ databases">
        <title>Complete genome sequence of Burkholderia anthina BJQ0011.</title>
        <authorList>
            <person name="Xu Y."/>
        </authorList>
    </citation>
    <scope>NUCLEOTIDE SEQUENCE [LARGE SCALE GENOMIC DNA]</scope>
    <source>
        <strain evidence="2 3">BJQ0011</strain>
    </source>
</reference>
<dbReference type="KEGG" id="bann:JFN94_16380"/>
<dbReference type="EMBL" id="CP066770">
    <property type="protein sequence ID" value="QQK06686.1"/>
    <property type="molecule type" value="Genomic_DNA"/>
</dbReference>
<evidence type="ECO:0000313" key="2">
    <source>
        <dbReference type="EMBL" id="QQK06686.1"/>
    </source>
</evidence>
<proteinExistence type="predicted"/>
<sequence length="152" mass="16977">MNVAERKTEFANKYKYGIHIDHTPPELLCLIVIDVACDELGIDDAVGIAMILLGQRFVPTRGKFGGAVKGTSIASRVSRKVLPYELKYKILPTVTSFKSLLLLKIKFTRELGAFVGRAVPVVGWVITAIDISIIMYRSTVTYNDLVKQEDRF</sequence>
<dbReference type="RefSeq" id="WP_124829556.1">
    <property type="nucleotide sequence ID" value="NZ_CADEPR010000003.1"/>
</dbReference>
<dbReference type="Pfam" id="PF26636">
    <property type="entry name" value="DUF8209"/>
    <property type="match status" value="1"/>
</dbReference>
<dbReference type="InterPro" id="IPR058064">
    <property type="entry name" value="STM2901-like"/>
</dbReference>
<keyword evidence="1" id="KW-0472">Membrane</keyword>
<evidence type="ECO:0000256" key="1">
    <source>
        <dbReference type="SAM" id="Phobius"/>
    </source>
</evidence>
<dbReference type="AlphaFoldDB" id="A0A7T6VMW8"/>